<evidence type="ECO:0000259" key="8">
    <source>
        <dbReference type="PROSITE" id="PS50222"/>
    </source>
</evidence>
<proteinExistence type="predicted"/>
<evidence type="ECO:0000256" key="2">
    <source>
        <dbReference type="ARBA" id="ARBA00022692"/>
    </source>
</evidence>
<dbReference type="Pfam" id="PF13499">
    <property type="entry name" value="EF-hand_7"/>
    <property type="match status" value="1"/>
</dbReference>
<evidence type="ECO:0000256" key="4">
    <source>
        <dbReference type="ARBA" id="ARBA00022989"/>
    </source>
</evidence>
<dbReference type="PANTHER" id="PTHR46726">
    <property type="entry name" value="TWO PORE CHANNEL 3"/>
    <property type="match status" value="1"/>
</dbReference>
<dbReference type="CDD" id="cd00051">
    <property type="entry name" value="EFh"/>
    <property type="match status" value="1"/>
</dbReference>
<dbReference type="GO" id="GO:0016020">
    <property type="term" value="C:membrane"/>
    <property type="evidence" value="ECO:0007669"/>
    <property type="project" value="UniProtKB-SubCell"/>
</dbReference>
<evidence type="ECO:0000256" key="6">
    <source>
        <dbReference type="SAM" id="MobiDB-lite"/>
    </source>
</evidence>
<feature type="domain" description="EF-hand" evidence="8">
    <location>
        <begin position="1056"/>
        <end position="1091"/>
    </location>
</feature>
<feature type="domain" description="EF-hand" evidence="8">
    <location>
        <begin position="1100"/>
        <end position="1135"/>
    </location>
</feature>
<dbReference type="SMART" id="SM00054">
    <property type="entry name" value="EFh"/>
    <property type="match status" value="3"/>
</dbReference>
<evidence type="ECO:0000313" key="10">
    <source>
        <dbReference type="Proteomes" id="UP000572268"/>
    </source>
</evidence>
<dbReference type="SUPFAM" id="SSF47473">
    <property type="entry name" value="EF-hand"/>
    <property type="match status" value="1"/>
</dbReference>
<feature type="compositionally biased region" description="Polar residues" evidence="6">
    <location>
        <begin position="222"/>
        <end position="231"/>
    </location>
</feature>
<feature type="transmembrane region" description="Helical" evidence="7">
    <location>
        <begin position="980"/>
        <end position="996"/>
    </location>
</feature>
<evidence type="ECO:0000313" key="9">
    <source>
        <dbReference type="EMBL" id="KAF4672127.1"/>
    </source>
</evidence>
<sequence>MAVSLRDLGPTTLTWPLSPKVKEVEFGGNITRLKVAGQPSGNLLLDFLKEQRIKQRFAPQRKNRTQGSWDKLHHVTFSKDNSVYSSYVREYFDRPRVPNDTFYNMLLSQLGSAKPKRPRRSASLPNIQAGSDRRHSGSGGSFPWRRKPREVGSGLPKLPSLQRRFNTTNELFRVPYKDTLWVSTTESPRRKWNPRGHVVVSKDNHLVHPGQRAYLDKMLPAPTQSSSGDNSDFQKTERKADRTVRELRPSSYRRAALRTCLMGPYLNSTECAHVNGANSILKCRARIMPKVWSHEIVEALYSRCHGISDDCRKGCWRHMKAVERDANHNRGGKRLGGKTEDLDTTKSQAEIDRDRCRTCRRCIEYEQELRHKNLHAEIEQEAARRKHGSTVQGGLTGVRAGAFIARRPSCNPHVTSSPIMGSCAAFAALAPAVFSSNPNVTQSELLIASAVKLHYVLRGIKRQIGKRRQQLIGVVAPQEDKPQAIHSEQEKHVWYVSYAAFCHMLYTSGVSWMTTEQMRGAFKGVDLNQSGAVHLTELAQVIAAMDHDCKQLLNGSVPSDEFLEKASLFHVLAASETVSLTPRRSTPVSRPVTFVEQIRSLRNHERAVMYSHPNGGGDSENSVPKLITPITFVPAIFNERSTPGEDYPHQQQNRRTMDRGYSQTGRRRSLGEYVYSADGTIVGHDRSTEPPAGIRASTRGSSSKRDSSSRGTTRSSERYHYDREDIHDSAEDDSEAPVVRELMAEYIDKLYHQNWAFAWFLEMTHLSGIAQRVYVDRVLKSRSTYEHPYFPRLKLYIDSPSHERMMAWIVIVHCIFLGMQFSTDKTEQNEELLASFTTLEQFFAVFFIFDISLRLLCYGHLYLLYSKWFSAEAVLIVLYALAVWSDSTSKTHDLFRVLQSFRIIRLIRVIRAVRVLPFFRVVWNMVRGLASSARTLFWTYVLIASVLFIFSIFAVEIIARMEVFKGDAAVQEHFGSVSRAMFTLFQVMTLDSWAAIARPMQAKAPGTVTIFFVAVILCVVMVLMNLITAVIVENAFSIAKADAEEQAKIREREKQNDITSLAKLFKELDADGSGELSFDEFHEAVLYNKTVQNKLKVLDLEPDEMEELWTILDVSGDGSLTVEEFSNGLRRVKSAIQSKDLMENVKRVSVLMRKIKIARGKLRNVQKKTIDLEERAAGAHAVVGKVVTKVNRCAQITEACPRWNELLPLEIKRPSEQNEEGGENSEQASGQLIELQESCVIFQNSSSVATE</sequence>
<feature type="region of interest" description="Disordered" evidence="6">
    <location>
        <begin position="219"/>
        <end position="243"/>
    </location>
</feature>
<comment type="caution">
    <text evidence="9">The sequence shown here is derived from an EMBL/GenBank/DDBJ whole genome shotgun (WGS) entry which is preliminary data.</text>
</comment>
<protein>
    <recommendedName>
        <fullName evidence="8">EF-hand domain-containing protein</fullName>
    </recommendedName>
</protein>
<evidence type="ECO:0000256" key="3">
    <source>
        <dbReference type="ARBA" id="ARBA00022837"/>
    </source>
</evidence>
<feature type="transmembrane region" description="Helical" evidence="7">
    <location>
        <begin position="937"/>
        <end position="959"/>
    </location>
</feature>
<name>A0A7J6ML82_PEROL</name>
<dbReference type="Pfam" id="PF00520">
    <property type="entry name" value="Ion_trans"/>
    <property type="match status" value="1"/>
</dbReference>
<feature type="transmembrane region" description="Helical" evidence="7">
    <location>
        <begin position="805"/>
        <end position="821"/>
    </location>
</feature>
<evidence type="ECO:0000256" key="7">
    <source>
        <dbReference type="SAM" id="Phobius"/>
    </source>
</evidence>
<keyword evidence="5 7" id="KW-0472">Membrane</keyword>
<keyword evidence="2 7" id="KW-0812">Transmembrane</keyword>
<feature type="compositionally biased region" description="Basic and acidic residues" evidence="6">
    <location>
        <begin position="715"/>
        <end position="729"/>
    </location>
</feature>
<accession>A0A7J6ML82</accession>
<feature type="transmembrane region" description="Helical" evidence="7">
    <location>
        <begin position="868"/>
        <end position="885"/>
    </location>
</feature>
<evidence type="ECO:0000256" key="1">
    <source>
        <dbReference type="ARBA" id="ARBA00004141"/>
    </source>
</evidence>
<dbReference type="Gene3D" id="1.20.120.350">
    <property type="entry name" value="Voltage-gated potassium channels. Chain C"/>
    <property type="match status" value="1"/>
</dbReference>
<dbReference type="InterPro" id="IPR027359">
    <property type="entry name" value="Volt_channel_dom_sf"/>
</dbReference>
<dbReference type="Gene3D" id="1.10.238.10">
    <property type="entry name" value="EF-hand"/>
    <property type="match status" value="1"/>
</dbReference>
<feature type="compositionally biased region" description="Basic and acidic residues" evidence="6">
    <location>
        <begin position="232"/>
        <end position="243"/>
    </location>
</feature>
<dbReference type="InterPro" id="IPR011992">
    <property type="entry name" value="EF-hand-dom_pair"/>
</dbReference>
<dbReference type="InterPro" id="IPR005821">
    <property type="entry name" value="Ion_trans_dom"/>
</dbReference>
<dbReference type="Gene3D" id="1.10.287.70">
    <property type="match status" value="1"/>
</dbReference>
<feature type="region of interest" description="Disordered" evidence="6">
    <location>
        <begin position="327"/>
        <end position="346"/>
    </location>
</feature>
<feature type="region of interest" description="Disordered" evidence="6">
    <location>
        <begin position="681"/>
        <end position="734"/>
    </location>
</feature>
<feature type="region of interest" description="Disordered" evidence="6">
    <location>
        <begin position="639"/>
        <end position="669"/>
    </location>
</feature>
<dbReference type="Proteomes" id="UP000572268">
    <property type="component" value="Unassembled WGS sequence"/>
</dbReference>
<reference evidence="9 10" key="1">
    <citation type="submission" date="2020-04" db="EMBL/GenBank/DDBJ databases">
        <title>Perkinsus olseni comparative genomics.</title>
        <authorList>
            <person name="Bogema D.R."/>
        </authorList>
    </citation>
    <scope>NUCLEOTIDE SEQUENCE [LARGE SCALE GENOMIC DNA]</scope>
    <source>
        <strain evidence="9">ATCC PRA-31</strain>
    </source>
</reference>
<dbReference type="AlphaFoldDB" id="A0A7J6ML82"/>
<dbReference type="PANTHER" id="PTHR46726:SF1">
    <property type="entry name" value="TWO-PORE CALCIUM CHANNEL 3"/>
    <property type="match status" value="1"/>
</dbReference>
<dbReference type="GO" id="GO:0005509">
    <property type="term" value="F:calcium ion binding"/>
    <property type="evidence" value="ECO:0007669"/>
    <property type="project" value="InterPro"/>
</dbReference>
<evidence type="ECO:0000256" key="5">
    <source>
        <dbReference type="ARBA" id="ARBA00023136"/>
    </source>
</evidence>
<dbReference type="SUPFAM" id="SSF81324">
    <property type="entry name" value="Voltage-gated potassium channels"/>
    <property type="match status" value="1"/>
</dbReference>
<feature type="domain" description="EF-hand" evidence="8">
    <location>
        <begin position="513"/>
        <end position="548"/>
    </location>
</feature>
<feature type="region of interest" description="Disordered" evidence="6">
    <location>
        <begin position="113"/>
        <end position="160"/>
    </location>
</feature>
<feature type="transmembrane region" description="Helical" evidence="7">
    <location>
        <begin position="842"/>
        <end position="862"/>
    </location>
</feature>
<dbReference type="PROSITE" id="PS00018">
    <property type="entry name" value="EF_HAND_1"/>
    <property type="match status" value="2"/>
</dbReference>
<keyword evidence="4 7" id="KW-1133">Transmembrane helix</keyword>
<dbReference type="InterPro" id="IPR018247">
    <property type="entry name" value="EF_Hand_1_Ca_BS"/>
</dbReference>
<organism evidence="9 10">
    <name type="scientific">Perkinsus olseni</name>
    <name type="common">Perkinsus atlanticus</name>
    <dbReference type="NCBI Taxonomy" id="32597"/>
    <lineage>
        <taxon>Eukaryota</taxon>
        <taxon>Sar</taxon>
        <taxon>Alveolata</taxon>
        <taxon>Perkinsozoa</taxon>
        <taxon>Perkinsea</taxon>
        <taxon>Perkinsida</taxon>
        <taxon>Perkinsidae</taxon>
        <taxon>Perkinsus</taxon>
    </lineage>
</organism>
<dbReference type="GO" id="GO:0005216">
    <property type="term" value="F:monoatomic ion channel activity"/>
    <property type="evidence" value="ECO:0007669"/>
    <property type="project" value="InterPro"/>
</dbReference>
<comment type="subcellular location">
    <subcellularLocation>
        <location evidence="1">Membrane</location>
        <topology evidence="1">Multi-pass membrane protein</topology>
    </subcellularLocation>
</comment>
<keyword evidence="3" id="KW-0106">Calcium</keyword>
<dbReference type="PROSITE" id="PS50222">
    <property type="entry name" value="EF_HAND_2"/>
    <property type="match status" value="3"/>
</dbReference>
<dbReference type="EMBL" id="JABANN010000086">
    <property type="protein sequence ID" value="KAF4672127.1"/>
    <property type="molecule type" value="Genomic_DNA"/>
</dbReference>
<dbReference type="InterPro" id="IPR002048">
    <property type="entry name" value="EF_hand_dom"/>
</dbReference>
<feature type="compositionally biased region" description="Basic and acidic residues" evidence="6">
    <location>
        <begin position="337"/>
        <end position="346"/>
    </location>
</feature>
<gene>
    <name evidence="9" type="ORF">FOL46_009435</name>
</gene>
<feature type="transmembrane region" description="Helical" evidence="7">
    <location>
        <begin position="1008"/>
        <end position="1032"/>
    </location>
</feature>